<reference evidence="1 2" key="1">
    <citation type="submission" date="2018-05" db="EMBL/GenBank/DDBJ databases">
        <title>Draft genome sequence of Scytalidium lignicola DSM 105466, a ubiquitous saprotrophic fungus.</title>
        <authorList>
            <person name="Buettner E."/>
            <person name="Gebauer A.M."/>
            <person name="Hofrichter M."/>
            <person name="Liers C."/>
            <person name="Kellner H."/>
        </authorList>
    </citation>
    <scope>NUCLEOTIDE SEQUENCE [LARGE SCALE GENOMIC DNA]</scope>
    <source>
        <strain evidence="1 2">DSM 105466</strain>
    </source>
</reference>
<proteinExistence type="predicted"/>
<name>A0A3E2HBI8_SCYLI</name>
<dbReference type="OrthoDB" id="5125733at2759"/>
<dbReference type="PANTHER" id="PTHR33112:SF16">
    <property type="entry name" value="HETEROKARYON INCOMPATIBILITY DOMAIN-CONTAINING PROTEIN"/>
    <property type="match status" value="1"/>
</dbReference>
<evidence type="ECO:0000313" key="1">
    <source>
        <dbReference type="EMBL" id="RFU30677.1"/>
    </source>
</evidence>
<evidence type="ECO:0000313" key="2">
    <source>
        <dbReference type="Proteomes" id="UP000258309"/>
    </source>
</evidence>
<comment type="caution">
    <text evidence="1">The sequence shown here is derived from an EMBL/GenBank/DDBJ whole genome shotgun (WGS) entry which is preliminary data.</text>
</comment>
<gene>
    <name evidence="1" type="ORF">B7463_g5660</name>
</gene>
<dbReference type="AlphaFoldDB" id="A0A3E2HBI8"/>
<protein>
    <submittedName>
        <fullName evidence="1">Uncharacterized protein</fullName>
    </submittedName>
</protein>
<keyword evidence="2" id="KW-1185">Reference proteome</keyword>
<dbReference type="EMBL" id="NCSJ02000094">
    <property type="protein sequence ID" value="RFU30677.1"/>
    <property type="molecule type" value="Genomic_DNA"/>
</dbReference>
<feature type="non-terminal residue" evidence="1">
    <location>
        <position position="180"/>
    </location>
</feature>
<sequence>MAKVYQVNTIFHYLRCSSLVKNPYDFWHGLVHLYSLRQLSFENDKLPAVSGIASEVHEITDLEYLAGLWKENLVADLCWHRDYEIGGLQVPGIQREIYVAPSWSWASIDGSIGHPDFCSSLDPLVTILKSRCTVPGENSFGKVTDGFITIQGPLVEMTLRCKDPKDYRAYTLSAKKAWVH</sequence>
<dbReference type="Proteomes" id="UP000258309">
    <property type="component" value="Unassembled WGS sequence"/>
</dbReference>
<dbReference type="PANTHER" id="PTHR33112">
    <property type="entry name" value="DOMAIN PROTEIN, PUTATIVE-RELATED"/>
    <property type="match status" value="1"/>
</dbReference>
<accession>A0A3E2HBI8</accession>
<feature type="non-terminal residue" evidence="1">
    <location>
        <position position="1"/>
    </location>
</feature>
<dbReference type="STRING" id="5539.A0A3E2HBI8"/>
<organism evidence="1 2">
    <name type="scientific">Scytalidium lignicola</name>
    <name type="common">Hyphomycete</name>
    <dbReference type="NCBI Taxonomy" id="5539"/>
    <lineage>
        <taxon>Eukaryota</taxon>
        <taxon>Fungi</taxon>
        <taxon>Dikarya</taxon>
        <taxon>Ascomycota</taxon>
        <taxon>Pezizomycotina</taxon>
        <taxon>Leotiomycetes</taxon>
        <taxon>Leotiomycetes incertae sedis</taxon>
        <taxon>Scytalidium</taxon>
    </lineage>
</organism>